<dbReference type="SUPFAM" id="SSF69593">
    <property type="entry name" value="Glycerol-3-phosphate (1)-acyltransferase"/>
    <property type="match status" value="1"/>
</dbReference>
<keyword evidence="7" id="KW-1185">Reference proteome</keyword>
<name>A0A0C3C4S1_PILCF</name>
<dbReference type="InterPro" id="IPR032098">
    <property type="entry name" value="Acyltransf_C"/>
</dbReference>
<dbReference type="GO" id="GO:0036149">
    <property type="term" value="P:phosphatidylinositol acyl-chain remodeling"/>
    <property type="evidence" value="ECO:0007669"/>
    <property type="project" value="TreeGrafter"/>
</dbReference>
<feature type="domain" description="Phospholipid/glycerol acyltransferase" evidence="5">
    <location>
        <begin position="128"/>
        <end position="254"/>
    </location>
</feature>
<evidence type="ECO:0000313" key="6">
    <source>
        <dbReference type="EMBL" id="KIM84607.1"/>
    </source>
</evidence>
<evidence type="ECO:0000256" key="3">
    <source>
        <dbReference type="ARBA" id="ARBA00023315"/>
    </source>
</evidence>
<dbReference type="InParanoid" id="A0A0C3C4S1"/>
<dbReference type="PANTHER" id="PTHR10983:SF16">
    <property type="entry name" value="LYSOCARDIOLIPIN ACYLTRANSFERASE 1"/>
    <property type="match status" value="1"/>
</dbReference>
<keyword evidence="4" id="KW-0472">Membrane</keyword>
<keyword evidence="4" id="KW-0812">Transmembrane</keyword>
<gene>
    <name evidence="6" type="ORF">PILCRDRAFT_780251</name>
</gene>
<dbReference type="EMBL" id="KN832987">
    <property type="protein sequence ID" value="KIM84607.1"/>
    <property type="molecule type" value="Genomic_DNA"/>
</dbReference>
<evidence type="ECO:0000313" key="7">
    <source>
        <dbReference type="Proteomes" id="UP000054166"/>
    </source>
</evidence>
<feature type="transmembrane region" description="Helical" evidence="4">
    <location>
        <begin position="404"/>
        <end position="427"/>
    </location>
</feature>
<keyword evidence="4" id="KW-1133">Transmembrane helix</keyword>
<reference evidence="6 7" key="1">
    <citation type="submission" date="2014-04" db="EMBL/GenBank/DDBJ databases">
        <authorList>
            <consortium name="DOE Joint Genome Institute"/>
            <person name="Kuo A."/>
            <person name="Tarkka M."/>
            <person name="Buscot F."/>
            <person name="Kohler A."/>
            <person name="Nagy L.G."/>
            <person name="Floudas D."/>
            <person name="Copeland A."/>
            <person name="Barry K.W."/>
            <person name="Cichocki N."/>
            <person name="Veneault-Fourrey C."/>
            <person name="LaButti K."/>
            <person name="Lindquist E.A."/>
            <person name="Lipzen A."/>
            <person name="Lundell T."/>
            <person name="Morin E."/>
            <person name="Murat C."/>
            <person name="Sun H."/>
            <person name="Tunlid A."/>
            <person name="Henrissat B."/>
            <person name="Grigoriev I.V."/>
            <person name="Hibbett D.S."/>
            <person name="Martin F."/>
            <person name="Nordberg H.P."/>
            <person name="Cantor M.N."/>
            <person name="Hua S.X."/>
        </authorList>
    </citation>
    <scope>NUCLEOTIDE SEQUENCE [LARGE SCALE GENOMIC DNA]</scope>
    <source>
        <strain evidence="6 7">F 1598</strain>
    </source>
</reference>
<reference evidence="7" key="2">
    <citation type="submission" date="2015-01" db="EMBL/GenBank/DDBJ databases">
        <title>Evolutionary Origins and Diversification of the Mycorrhizal Mutualists.</title>
        <authorList>
            <consortium name="DOE Joint Genome Institute"/>
            <consortium name="Mycorrhizal Genomics Consortium"/>
            <person name="Kohler A."/>
            <person name="Kuo A."/>
            <person name="Nagy L.G."/>
            <person name="Floudas D."/>
            <person name="Copeland A."/>
            <person name="Barry K.W."/>
            <person name="Cichocki N."/>
            <person name="Veneault-Fourrey C."/>
            <person name="LaButti K."/>
            <person name="Lindquist E.A."/>
            <person name="Lipzen A."/>
            <person name="Lundell T."/>
            <person name="Morin E."/>
            <person name="Murat C."/>
            <person name="Riley R."/>
            <person name="Ohm R."/>
            <person name="Sun H."/>
            <person name="Tunlid A."/>
            <person name="Henrissat B."/>
            <person name="Grigoriev I.V."/>
            <person name="Hibbett D.S."/>
            <person name="Martin F."/>
        </authorList>
    </citation>
    <scope>NUCLEOTIDE SEQUENCE [LARGE SCALE GENOMIC DNA]</scope>
    <source>
        <strain evidence="7">F 1598</strain>
    </source>
</reference>
<keyword evidence="2" id="KW-0808">Transferase</keyword>
<feature type="transmembrane region" description="Helical" evidence="4">
    <location>
        <begin position="26"/>
        <end position="54"/>
    </location>
</feature>
<dbReference type="OrthoDB" id="189226at2759"/>
<dbReference type="FunCoup" id="A0A0C3C4S1">
    <property type="interactions" value="317"/>
</dbReference>
<dbReference type="InterPro" id="IPR002123">
    <property type="entry name" value="Plipid/glycerol_acylTrfase"/>
</dbReference>
<accession>A0A0C3C4S1</accession>
<dbReference type="HOGENOM" id="CLU_041844_3_1_1"/>
<evidence type="ECO:0000259" key="5">
    <source>
        <dbReference type="SMART" id="SM00563"/>
    </source>
</evidence>
<evidence type="ECO:0000256" key="4">
    <source>
        <dbReference type="SAM" id="Phobius"/>
    </source>
</evidence>
<protein>
    <recommendedName>
        <fullName evidence="5">Phospholipid/glycerol acyltransferase domain-containing protein</fullName>
    </recommendedName>
</protein>
<dbReference type="SMART" id="SM00563">
    <property type="entry name" value="PlsC"/>
    <property type="match status" value="1"/>
</dbReference>
<evidence type="ECO:0000256" key="2">
    <source>
        <dbReference type="ARBA" id="ARBA00022679"/>
    </source>
</evidence>
<dbReference type="PANTHER" id="PTHR10983">
    <property type="entry name" value="1-ACYLGLYCEROL-3-PHOSPHATE ACYLTRANSFERASE-RELATED"/>
    <property type="match status" value="1"/>
</dbReference>
<comment type="similarity">
    <text evidence="1">Belongs to the 1-acyl-sn-glycerol-3-phosphate acyltransferase family.</text>
</comment>
<dbReference type="Proteomes" id="UP000054166">
    <property type="component" value="Unassembled WGS sequence"/>
</dbReference>
<dbReference type="GO" id="GO:0005783">
    <property type="term" value="C:endoplasmic reticulum"/>
    <property type="evidence" value="ECO:0007669"/>
    <property type="project" value="TreeGrafter"/>
</dbReference>
<dbReference type="CDD" id="cd07990">
    <property type="entry name" value="LPLAT_LCLAT1-like"/>
    <property type="match status" value="1"/>
</dbReference>
<organism evidence="6 7">
    <name type="scientific">Piloderma croceum (strain F 1598)</name>
    <dbReference type="NCBI Taxonomy" id="765440"/>
    <lineage>
        <taxon>Eukaryota</taxon>
        <taxon>Fungi</taxon>
        <taxon>Dikarya</taxon>
        <taxon>Basidiomycota</taxon>
        <taxon>Agaricomycotina</taxon>
        <taxon>Agaricomycetes</taxon>
        <taxon>Agaricomycetidae</taxon>
        <taxon>Atheliales</taxon>
        <taxon>Atheliaceae</taxon>
        <taxon>Piloderma</taxon>
    </lineage>
</organism>
<sequence>MTVDPALHALPISDRPPKKWRQTVNAILFAFLFIFPFLIAQSCQMVFMLPLLLFPFAGSRNLYDEGVRYTKGSFATLIVLLNQCFAPTRLSVTFEREGQGCFSEEQINHIVVRNTEGKVIALKLPTKSILIANHQMYADWWYAWCLTYFMGTHKDVFIVLKRSLKWIPIIGWAMQISKFIFLAPSRASDRVELVSQLSALGQQAERQNKPFTLFLYPEGTLVSKLTRPISKKFADKMGIPDMTNTLLPRSTGLHYSLRTLAPCMPTLQLLDITTVYPGDIHFATGIPPMKYGQSYYTLRSIFFDGVPPPVIHMHLRIFDVGRDVPIGDISISNNKVDIKKHDKRRAVELDFPDEEKERFDLWVRDLWQDKDDLIVKFHETGSFVAQKEGTCVIIPLELRQKREICYAFCLYLPALVVFVFAGSIFFLL</sequence>
<dbReference type="Pfam" id="PF16076">
    <property type="entry name" value="Acyltransf_C"/>
    <property type="match status" value="1"/>
</dbReference>
<keyword evidence="3" id="KW-0012">Acyltransferase</keyword>
<evidence type="ECO:0000256" key="1">
    <source>
        <dbReference type="ARBA" id="ARBA00008655"/>
    </source>
</evidence>
<dbReference type="GO" id="GO:0016746">
    <property type="term" value="F:acyltransferase activity"/>
    <property type="evidence" value="ECO:0007669"/>
    <property type="project" value="UniProtKB-KW"/>
</dbReference>
<dbReference type="STRING" id="765440.A0A0C3C4S1"/>
<dbReference type="Pfam" id="PF01553">
    <property type="entry name" value="Acyltransferase"/>
    <property type="match status" value="1"/>
</dbReference>
<proteinExistence type="inferred from homology"/>
<dbReference type="AlphaFoldDB" id="A0A0C3C4S1"/>